<keyword evidence="2" id="KW-1185">Reference proteome</keyword>
<dbReference type="Pfam" id="PF01344">
    <property type="entry name" value="Kelch_1"/>
    <property type="match status" value="1"/>
</dbReference>
<dbReference type="Proteomes" id="UP000050761">
    <property type="component" value="Unassembled WGS sequence"/>
</dbReference>
<keyword evidence="1" id="KW-0880">Kelch repeat</keyword>
<dbReference type="SUPFAM" id="SSF117281">
    <property type="entry name" value="Kelch motif"/>
    <property type="match status" value="1"/>
</dbReference>
<name>A0A183GUN4_HELPZ</name>
<evidence type="ECO:0000313" key="3">
    <source>
        <dbReference type="WBParaSite" id="HPBE_0002640401-mRNA-1"/>
    </source>
</evidence>
<dbReference type="InterPro" id="IPR015915">
    <property type="entry name" value="Kelch-typ_b-propeller"/>
</dbReference>
<organism evidence="2 3">
    <name type="scientific">Heligmosomoides polygyrus</name>
    <name type="common">Parasitic roundworm</name>
    <dbReference type="NCBI Taxonomy" id="6339"/>
    <lineage>
        <taxon>Eukaryota</taxon>
        <taxon>Metazoa</taxon>
        <taxon>Ecdysozoa</taxon>
        <taxon>Nematoda</taxon>
        <taxon>Chromadorea</taxon>
        <taxon>Rhabditida</taxon>
        <taxon>Rhabditina</taxon>
        <taxon>Rhabditomorpha</taxon>
        <taxon>Strongyloidea</taxon>
        <taxon>Heligmosomidae</taxon>
        <taxon>Heligmosomoides</taxon>
    </lineage>
</organism>
<reference evidence="3" key="1">
    <citation type="submission" date="2019-09" db="UniProtKB">
        <authorList>
            <consortium name="WormBaseParasite"/>
        </authorList>
    </citation>
    <scope>IDENTIFICATION</scope>
</reference>
<dbReference type="WBParaSite" id="HPBE_0002640401-mRNA-1">
    <property type="protein sequence ID" value="HPBE_0002640401-mRNA-1"/>
    <property type="gene ID" value="HPBE_0002640401"/>
</dbReference>
<evidence type="ECO:0000313" key="2">
    <source>
        <dbReference type="Proteomes" id="UP000050761"/>
    </source>
</evidence>
<dbReference type="AlphaFoldDB" id="A0A183GUN4"/>
<protein>
    <submittedName>
        <fullName evidence="3">Kelch repeat protein</fullName>
    </submittedName>
</protein>
<evidence type="ECO:0000256" key="1">
    <source>
        <dbReference type="ARBA" id="ARBA00022441"/>
    </source>
</evidence>
<dbReference type="InterPro" id="IPR006652">
    <property type="entry name" value="Kelch_1"/>
</dbReference>
<sequence length="160" mass="17758">LKNSVAVGLTNGDVLLFGGWDESRTMKTVFRLSFDECHTSLDTKMETMLPSEVEAHSCVVHGDYVYIIGGYDGISVVDSIVRYSISNRTSEVSFLNLVQISDTLPYHPLTNVLLQKLMTSTRVNSHLRLSECIYGILSLRIGGQISLIKMLSKAESLVQE</sequence>
<proteinExistence type="predicted"/>
<dbReference type="Gene3D" id="2.120.10.80">
    <property type="entry name" value="Kelch-type beta propeller"/>
    <property type="match status" value="1"/>
</dbReference>
<accession>A0A183GUN4</accession>